<keyword evidence="3" id="KW-0808">Transferase</keyword>
<gene>
    <name evidence="3" type="ORF">Dsi01nite_047290</name>
</gene>
<sequence>MINGKRVLIIIPAWNESGSIADVVAEVRGELPGVSVIVVDDGSTDDTSMRAADAGAIVARLPYNLGVGGAMRTGYRYARDHGFDVAIQVDADGQHDPRYIPKLVDALDDHDLVIGARFAGEGGYAVKGPRKWAMKLLSRVISRLARTRLTDTTSGHRACNRRLIELFANWYPAEYLGDTIEVLVRTARMKYKITQIPVAMRPRMAGTPSNSPVKASIYLARAGMVLLLALIRA</sequence>
<dbReference type="AlphaFoldDB" id="A0A919PQT3"/>
<comment type="caution">
    <text evidence="3">The sequence shown here is derived from an EMBL/GenBank/DDBJ whole genome shotgun (WGS) entry which is preliminary data.</text>
</comment>
<protein>
    <submittedName>
        <fullName evidence="3">Glycosyl transferase family 2</fullName>
    </submittedName>
</protein>
<dbReference type="InterPro" id="IPR050256">
    <property type="entry name" value="Glycosyltransferase_2"/>
</dbReference>
<dbReference type="Gene3D" id="3.90.550.10">
    <property type="entry name" value="Spore Coat Polysaccharide Biosynthesis Protein SpsA, Chain A"/>
    <property type="match status" value="1"/>
</dbReference>
<dbReference type="Pfam" id="PF00535">
    <property type="entry name" value="Glycos_transf_2"/>
    <property type="match status" value="1"/>
</dbReference>
<dbReference type="InterPro" id="IPR029044">
    <property type="entry name" value="Nucleotide-diphossugar_trans"/>
</dbReference>
<evidence type="ECO:0000259" key="2">
    <source>
        <dbReference type="Pfam" id="PF00535"/>
    </source>
</evidence>
<proteinExistence type="inferred from homology"/>
<feature type="domain" description="Glycosyltransferase 2-like" evidence="2">
    <location>
        <begin position="9"/>
        <end position="164"/>
    </location>
</feature>
<dbReference type="Proteomes" id="UP000660611">
    <property type="component" value="Unassembled WGS sequence"/>
</dbReference>
<evidence type="ECO:0000313" key="4">
    <source>
        <dbReference type="Proteomes" id="UP000660611"/>
    </source>
</evidence>
<accession>A0A919PQT3</accession>
<reference evidence="3" key="1">
    <citation type="submission" date="2021-01" db="EMBL/GenBank/DDBJ databases">
        <title>Whole genome shotgun sequence of Dactylosporangium siamense NBRC 106093.</title>
        <authorList>
            <person name="Komaki H."/>
            <person name="Tamura T."/>
        </authorList>
    </citation>
    <scope>NUCLEOTIDE SEQUENCE</scope>
    <source>
        <strain evidence="3">NBRC 106093</strain>
    </source>
</reference>
<dbReference type="InterPro" id="IPR001173">
    <property type="entry name" value="Glyco_trans_2-like"/>
</dbReference>
<dbReference type="PANTHER" id="PTHR48090">
    <property type="entry name" value="UNDECAPRENYL-PHOSPHATE 4-DEOXY-4-FORMAMIDO-L-ARABINOSE TRANSFERASE-RELATED"/>
    <property type="match status" value="1"/>
</dbReference>
<dbReference type="RefSeq" id="WP_203848457.1">
    <property type="nucleotide sequence ID" value="NZ_BONQ01000076.1"/>
</dbReference>
<dbReference type="CDD" id="cd04179">
    <property type="entry name" value="DPM_DPG-synthase_like"/>
    <property type="match status" value="1"/>
</dbReference>
<evidence type="ECO:0000256" key="1">
    <source>
        <dbReference type="ARBA" id="ARBA00006739"/>
    </source>
</evidence>
<dbReference type="SUPFAM" id="SSF53448">
    <property type="entry name" value="Nucleotide-diphospho-sugar transferases"/>
    <property type="match status" value="1"/>
</dbReference>
<dbReference type="EMBL" id="BONQ01000076">
    <property type="protein sequence ID" value="GIG46688.1"/>
    <property type="molecule type" value="Genomic_DNA"/>
</dbReference>
<evidence type="ECO:0000313" key="3">
    <source>
        <dbReference type="EMBL" id="GIG46688.1"/>
    </source>
</evidence>
<dbReference type="GO" id="GO:0016740">
    <property type="term" value="F:transferase activity"/>
    <property type="evidence" value="ECO:0007669"/>
    <property type="project" value="UniProtKB-KW"/>
</dbReference>
<keyword evidence="4" id="KW-1185">Reference proteome</keyword>
<dbReference type="PANTHER" id="PTHR48090:SF7">
    <property type="entry name" value="RFBJ PROTEIN"/>
    <property type="match status" value="1"/>
</dbReference>
<comment type="similarity">
    <text evidence="1">Belongs to the glycosyltransferase 2 family.</text>
</comment>
<organism evidence="3 4">
    <name type="scientific">Dactylosporangium siamense</name>
    <dbReference type="NCBI Taxonomy" id="685454"/>
    <lineage>
        <taxon>Bacteria</taxon>
        <taxon>Bacillati</taxon>
        <taxon>Actinomycetota</taxon>
        <taxon>Actinomycetes</taxon>
        <taxon>Micromonosporales</taxon>
        <taxon>Micromonosporaceae</taxon>
        <taxon>Dactylosporangium</taxon>
    </lineage>
</organism>
<name>A0A919PQT3_9ACTN</name>